<dbReference type="PROSITE" id="PS50211">
    <property type="entry name" value="DENN"/>
    <property type="match status" value="1"/>
</dbReference>
<dbReference type="GeneID" id="85225222"/>
<feature type="region of interest" description="Disordered" evidence="2">
    <location>
        <begin position="556"/>
        <end position="613"/>
    </location>
</feature>
<comment type="similarity">
    <text evidence="1">Belongs to the AVL9 family.</text>
</comment>
<dbReference type="PANTHER" id="PTHR31017">
    <property type="entry name" value="LATE SECRETORY PATHWAY PROTEIN AVL9-RELATED"/>
    <property type="match status" value="1"/>
</dbReference>
<evidence type="ECO:0000256" key="2">
    <source>
        <dbReference type="SAM" id="MobiDB-lite"/>
    </source>
</evidence>
<feature type="compositionally biased region" description="Low complexity" evidence="2">
    <location>
        <begin position="586"/>
        <end position="604"/>
    </location>
</feature>
<name>A0AAF0EWT8_9BASI</name>
<dbReference type="Pfam" id="PF09794">
    <property type="entry name" value="Avl9"/>
    <property type="match status" value="1"/>
</dbReference>
<proteinExistence type="inferred from homology"/>
<evidence type="ECO:0000259" key="3">
    <source>
        <dbReference type="PROSITE" id="PS50211"/>
    </source>
</evidence>
<feature type="compositionally biased region" description="Low complexity" evidence="2">
    <location>
        <begin position="28"/>
        <end position="48"/>
    </location>
</feature>
<evidence type="ECO:0000256" key="1">
    <source>
        <dbReference type="ARBA" id="ARBA00038178"/>
    </source>
</evidence>
<protein>
    <recommendedName>
        <fullName evidence="3">UDENN domain-containing protein</fullName>
    </recommendedName>
</protein>
<dbReference type="AlphaFoldDB" id="A0AAF0EWT8"/>
<organism evidence="4 5">
    <name type="scientific">Malassezia japonica</name>
    <dbReference type="NCBI Taxonomy" id="223818"/>
    <lineage>
        <taxon>Eukaryota</taxon>
        <taxon>Fungi</taxon>
        <taxon>Dikarya</taxon>
        <taxon>Basidiomycota</taxon>
        <taxon>Ustilaginomycotina</taxon>
        <taxon>Malasseziomycetes</taxon>
        <taxon>Malasseziales</taxon>
        <taxon>Malasseziaceae</taxon>
        <taxon>Malassezia</taxon>
    </lineage>
</organism>
<dbReference type="InterPro" id="IPR037516">
    <property type="entry name" value="Tripartite_DENN"/>
</dbReference>
<dbReference type="InterPro" id="IPR018307">
    <property type="entry name" value="ABL9/DENND6_dom"/>
</dbReference>
<evidence type="ECO:0000313" key="4">
    <source>
        <dbReference type="EMBL" id="WFD38613.1"/>
    </source>
</evidence>
<dbReference type="RefSeq" id="XP_060121510.1">
    <property type="nucleotide sequence ID" value="XM_060265527.1"/>
</dbReference>
<feature type="region of interest" description="Disordered" evidence="2">
    <location>
        <begin position="1"/>
        <end position="54"/>
    </location>
</feature>
<reference evidence="4" key="1">
    <citation type="submission" date="2023-03" db="EMBL/GenBank/DDBJ databases">
        <title>Mating type loci evolution in Malassezia.</title>
        <authorList>
            <person name="Coelho M.A."/>
        </authorList>
    </citation>
    <scope>NUCLEOTIDE SEQUENCE</scope>
    <source>
        <strain evidence="4">CBS 9431</strain>
    </source>
</reference>
<dbReference type="Proteomes" id="UP001217754">
    <property type="component" value="Chromosome 2"/>
</dbReference>
<dbReference type="InterPro" id="IPR051731">
    <property type="entry name" value="DENND11/AVL9_GEFs"/>
</dbReference>
<evidence type="ECO:0000313" key="5">
    <source>
        <dbReference type="Proteomes" id="UP001217754"/>
    </source>
</evidence>
<gene>
    <name evidence="4" type="ORF">MJAP1_001573</name>
</gene>
<accession>A0AAF0EWT8</accession>
<sequence length="652" mass="71104">MSREMEGAQKVPESDVVPESVDSEVENEALPGAGGAEEAAPAEPAPEAYKSSNASTRVHTPTVLGIAVVDFNHLVGPQVEFAYPSSLLDNEELSAQLPFLALPDGSHLSEEDFCYFHMLCKSLYPSTIFGISCNRQINADALINKGSQVTRSMVQKAIVVLATKPIFGPLREKLGMVTRAFFAQRDLNNLSLLEDFHGTLEMSLRMGTVGESSHALDGGSALYMGTSLREFIYHWRFKALSLVKLLLLQRKILFFGYPVERLCMLQYNLVALIPALLSSLEDSASPELHSQSDGRVKAESLKMSDRHSLLSFMGLPLALFSEDAFFQPCCPLQQIDTLKCGSWLVGTTNSIFKQQRSYKPDVVVDLEHTQLQFNDPALSNAVTLTPSDRSWMDQVINVVLETWNEGDPTQPTLMQYEGSDDYLRARFEEYIFGFLSTAKYANQLPPTPPDTPVDPQSPTAQFGAEAIDLFRATRVFKEWDALTDDTLCDLIGCKHPCSGKVTALSDAALRLSAGLHDLRIDESLAPTREAIGAAFQAGSAGLSKVASSWRTDLAKLNTGWNSPRAGRSANTSVDLTHNPPDLEGVSTPTSEAPPGSASTSPAPTWDSRKQEALSTLQATGAQGYAALGNLGSFLSAKQKAWSSRRPRNEDTQ</sequence>
<dbReference type="EMBL" id="CP119959">
    <property type="protein sequence ID" value="WFD38613.1"/>
    <property type="molecule type" value="Genomic_DNA"/>
</dbReference>
<feature type="domain" description="UDENN" evidence="3">
    <location>
        <begin position="64"/>
        <end position="530"/>
    </location>
</feature>
<dbReference type="GO" id="GO:0005737">
    <property type="term" value="C:cytoplasm"/>
    <property type="evidence" value="ECO:0007669"/>
    <property type="project" value="TreeGrafter"/>
</dbReference>
<dbReference type="PANTHER" id="PTHR31017:SF1">
    <property type="entry name" value="LATE SECRETORY PATHWAY PROTEIN AVL9 HOMOLOG"/>
    <property type="match status" value="1"/>
</dbReference>
<keyword evidence="5" id="KW-1185">Reference proteome</keyword>